<comment type="caution">
    <text evidence="2">The sequence shown here is derived from an EMBL/GenBank/DDBJ whole genome shotgun (WGS) entry which is preliminary data.</text>
</comment>
<evidence type="ECO:0000256" key="1">
    <source>
        <dbReference type="SAM" id="Phobius"/>
    </source>
</evidence>
<dbReference type="EMBL" id="BQOB01000001">
    <property type="protein sequence ID" value="GKH81815.1"/>
    <property type="molecule type" value="Genomic_DNA"/>
</dbReference>
<sequence>MNLRTEDITWCMEAGMEHPMLGVGLTLREGESLWHGKTLGRSNSLFAVFARGGLFVLILYIGALLLIPYLYYRKYKDPKWFYAMFCFFLVFTVTVSFLNYLTLLFIAWGMSNINLKCWNSGSKAW</sequence>
<protein>
    <submittedName>
        <fullName evidence="2">Uncharacterized protein</fullName>
    </submittedName>
</protein>
<name>A0AA37KFS2_9BACT</name>
<evidence type="ECO:0000313" key="2">
    <source>
        <dbReference type="EMBL" id="GKH81815.1"/>
    </source>
</evidence>
<feature type="transmembrane region" description="Helical" evidence="1">
    <location>
        <begin position="48"/>
        <end position="72"/>
    </location>
</feature>
<dbReference type="Proteomes" id="UP001055104">
    <property type="component" value="Unassembled WGS sequence"/>
</dbReference>
<evidence type="ECO:0000313" key="3">
    <source>
        <dbReference type="Proteomes" id="UP001055104"/>
    </source>
</evidence>
<keyword evidence="1" id="KW-0812">Transmembrane</keyword>
<organism evidence="2 3">
    <name type="scientific">Phocaeicola dorei</name>
    <dbReference type="NCBI Taxonomy" id="357276"/>
    <lineage>
        <taxon>Bacteria</taxon>
        <taxon>Pseudomonadati</taxon>
        <taxon>Bacteroidota</taxon>
        <taxon>Bacteroidia</taxon>
        <taxon>Bacteroidales</taxon>
        <taxon>Bacteroidaceae</taxon>
        <taxon>Phocaeicola</taxon>
    </lineage>
</organism>
<feature type="transmembrane region" description="Helical" evidence="1">
    <location>
        <begin position="84"/>
        <end position="108"/>
    </location>
</feature>
<keyword evidence="1" id="KW-0472">Membrane</keyword>
<accession>A0AA37KFS2</accession>
<gene>
    <name evidence="2" type="ORF">CE91St7_26990</name>
</gene>
<keyword evidence="1" id="KW-1133">Transmembrane helix</keyword>
<dbReference type="AlphaFoldDB" id="A0AA37KFS2"/>
<proteinExistence type="predicted"/>
<reference evidence="2" key="1">
    <citation type="submission" date="2022-01" db="EMBL/GenBank/DDBJ databases">
        <title>Novel bile acid biosynthetic pathways are enriched in the microbiome of centenarians.</title>
        <authorList>
            <person name="Sato Y."/>
            <person name="Atarashi K."/>
            <person name="Plichta R.D."/>
            <person name="Arai Y."/>
            <person name="Sasajima S."/>
            <person name="Kearney M.S."/>
            <person name="Suda W."/>
            <person name="Takeshita K."/>
            <person name="Sasaki T."/>
            <person name="Okamoto S."/>
            <person name="Skelly N.A."/>
            <person name="Okamura Y."/>
            <person name="Vlamakis H."/>
            <person name="Li Y."/>
            <person name="Tanoue T."/>
            <person name="Takei H."/>
            <person name="Nittono H."/>
            <person name="Narushima S."/>
            <person name="Irie J."/>
            <person name="Itoh H."/>
            <person name="Moriya K."/>
            <person name="Sugiura Y."/>
            <person name="Suematsu M."/>
            <person name="Moritoki N."/>
            <person name="Shibata S."/>
            <person name="Littman R.D."/>
            <person name="Fischbach A.M."/>
            <person name="Uwamino Y."/>
            <person name="Inoue T."/>
            <person name="Honda A."/>
            <person name="Hattori M."/>
            <person name="Murai T."/>
            <person name="Xavier J.R."/>
            <person name="Hirose N."/>
            <person name="Honda K."/>
        </authorList>
    </citation>
    <scope>NUCLEOTIDE SEQUENCE</scope>
    <source>
        <strain evidence="2">CE91-St7</strain>
    </source>
</reference>